<proteinExistence type="predicted"/>
<evidence type="ECO:0000313" key="2">
    <source>
        <dbReference type="Proteomes" id="UP001168380"/>
    </source>
</evidence>
<keyword evidence="2" id="KW-1185">Reference proteome</keyword>
<sequence>MSANPIQVQKRRIVYTALAQFLKGEELERAFRLWEKQYATKPVYALNEFVGKLGDSPALAGRRKEVIRTLLNLSQHPEGLLPDPVAGYGELTDFSKAAPAQYPERLDRIFEHFLVAVETVLPSDAFIQLRLNFLVRLADMKLNPTLKARLRLWFDSDGSGKVFSVVCTAPEIRRVVNQLYVVMCELFGPVRADDILEACVAWLERYHPVSVRDIRRFL</sequence>
<dbReference type="EMBL" id="JAULRT010000060">
    <property type="protein sequence ID" value="MDO3383366.1"/>
    <property type="molecule type" value="Genomic_DNA"/>
</dbReference>
<name>A0ABT8TL57_9GAMM</name>
<protein>
    <submittedName>
        <fullName evidence="1">Uncharacterized protein</fullName>
    </submittedName>
</protein>
<dbReference type="Proteomes" id="UP001168380">
    <property type="component" value="Unassembled WGS sequence"/>
</dbReference>
<evidence type="ECO:0000313" key="1">
    <source>
        <dbReference type="EMBL" id="MDO3383366.1"/>
    </source>
</evidence>
<comment type="caution">
    <text evidence="1">The sequence shown here is derived from an EMBL/GenBank/DDBJ whole genome shotgun (WGS) entry which is preliminary data.</text>
</comment>
<dbReference type="RefSeq" id="WP_302714135.1">
    <property type="nucleotide sequence ID" value="NZ_JAULRT010000060.1"/>
</dbReference>
<reference evidence="1" key="1">
    <citation type="submission" date="2023-07" db="EMBL/GenBank/DDBJ databases">
        <title>Gilvimarinus algae sp. nov., isolated from the surface of Kelp.</title>
        <authorList>
            <person name="Sun Y.Y."/>
            <person name="Gong Y."/>
            <person name="Du Z.J."/>
        </authorList>
    </citation>
    <scope>NUCLEOTIDE SEQUENCE</scope>
    <source>
        <strain evidence="1">SDUM040014</strain>
    </source>
</reference>
<accession>A0ABT8TL57</accession>
<organism evidence="1 2">
    <name type="scientific">Gilvimarinus algae</name>
    <dbReference type="NCBI Taxonomy" id="3058037"/>
    <lineage>
        <taxon>Bacteria</taxon>
        <taxon>Pseudomonadati</taxon>
        <taxon>Pseudomonadota</taxon>
        <taxon>Gammaproteobacteria</taxon>
        <taxon>Cellvibrionales</taxon>
        <taxon>Cellvibrionaceae</taxon>
        <taxon>Gilvimarinus</taxon>
    </lineage>
</organism>
<gene>
    <name evidence="1" type="ORF">QWI16_14380</name>
</gene>